<protein>
    <submittedName>
        <fullName evidence="1">Uncharacterized protein</fullName>
    </submittedName>
</protein>
<dbReference type="Proteomes" id="UP000017559">
    <property type="component" value="Unassembled WGS sequence"/>
</dbReference>
<evidence type="ECO:0000313" key="1">
    <source>
        <dbReference type="EMBL" id="ESK93733.1"/>
    </source>
</evidence>
<proteinExistence type="predicted"/>
<gene>
    <name evidence="1" type="ORF">Moror_1431</name>
</gene>
<dbReference type="KEGG" id="mrr:Moror_1431"/>
<name>V2X3N6_MONRO</name>
<sequence length="131" mass="15128">MNNHRLLCFARPKVVSYLRICDEASRIQLCPPSKVLGEIAPHLFSNYCSTQCGQRWKIHREARKAKRKVIRSRHTTPFLYGRKPKRSSPLRYELPCDGFLQELEPVQDIIKVEVPAATRSGPKLMSWAPKV</sequence>
<reference evidence="1 2" key="1">
    <citation type="journal article" date="2014" name="BMC Genomics">
        <title>Genome and secretome analysis of the hemibiotrophic fungal pathogen, Moniliophthora roreri, which causes frosty pod rot disease of cacao: mechanisms of the biotrophic and necrotrophic phases.</title>
        <authorList>
            <person name="Meinhardt L.W."/>
            <person name="Costa G.G.L."/>
            <person name="Thomazella D.P.T."/>
            <person name="Teixeira P.J.P.L."/>
            <person name="Carazzolle M.F."/>
            <person name="Schuster S.C."/>
            <person name="Carlson J.E."/>
            <person name="Guiltinan M.J."/>
            <person name="Mieczkowski P."/>
            <person name="Farmer A."/>
            <person name="Ramaraj T."/>
            <person name="Crozier J."/>
            <person name="Davis R.E."/>
            <person name="Shao J."/>
            <person name="Melnick R.L."/>
            <person name="Pereira G.A.G."/>
            <person name="Bailey B.A."/>
        </authorList>
    </citation>
    <scope>NUCLEOTIDE SEQUENCE [LARGE SCALE GENOMIC DNA]</scope>
    <source>
        <strain evidence="1 2">MCA 2997</strain>
    </source>
</reference>
<dbReference type="AlphaFoldDB" id="V2X3N6"/>
<evidence type="ECO:0000313" key="2">
    <source>
        <dbReference type="Proteomes" id="UP000017559"/>
    </source>
</evidence>
<keyword evidence="2" id="KW-1185">Reference proteome</keyword>
<dbReference type="HOGENOM" id="CLU_1928146_0_0_1"/>
<accession>V2X3N6</accession>
<comment type="caution">
    <text evidence="1">The sequence shown here is derived from an EMBL/GenBank/DDBJ whole genome shotgun (WGS) entry which is preliminary data.</text>
</comment>
<dbReference type="EMBL" id="AWSO01000178">
    <property type="protein sequence ID" value="ESK93733.1"/>
    <property type="molecule type" value="Genomic_DNA"/>
</dbReference>
<organism evidence="1 2">
    <name type="scientific">Moniliophthora roreri (strain MCA 2997)</name>
    <name type="common">Cocoa frosty pod rot fungus</name>
    <name type="synonym">Crinipellis roreri</name>
    <dbReference type="NCBI Taxonomy" id="1381753"/>
    <lineage>
        <taxon>Eukaryota</taxon>
        <taxon>Fungi</taxon>
        <taxon>Dikarya</taxon>
        <taxon>Basidiomycota</taxon>
        <taxon>Agaricomycotina</taxon>
        <taxon>Agaricomycetes</taxon>
        <taxon>Agaricomycetidae</taxon>
        <taxon>Agaricales</taxon>
        <taxon>Marasmiineae</taxon>
        <taxon>Marasmiaceae</taxon>
        <taxon>Moniliophthora</taxon>
    </lineage>
</organism>